<evidence type="ECO:0000256" key="1">
    <source>
        <dbReference type="SAM" id="MobiDB-lite"/>
    </source>
</evidence>
<dbReference type="EMBL" id="CDPU01000004">
    <property type="protein sequence ID" value="CEO46162.1"/>
    <property type="molecule type" value="Genomic_DNA"/>
</dbReference>
<dbReference type="InterPro" id="IPR001322">
    <property type="entry name" value="Lamin_tail_dom"/>
</dbReference>
<dbReference type="AlphaFoldDB" id="A0A0B7JS94"/>
<protein>
    <recommendedName>
        <fullName evidence="2">LTD domain-containing protein</fullName>
    </recommendedName>
</protein>
<evidence type="ECO:0000259" key="2">
    <source>
        <dbReference type="Pfam" id="PF00932"/>
    </source>
</evidence>
<organism evidence="3">
    <name type="scientific">Bionectria ochroleuca</name>
    <name type="common">Gliocladium roseum</name>
    <dbReference type="NCBI Taxonomy" id="29856"/>
    <lineage>
        <taxon>Eukaryota</taxon>
        <taxon>Fungi</taxon>
        <taxon>Dikarya</taxon>
        <taxon>Ascomycota</taxon>
        <taxon>Pezizomycotina</taxon>
        <taxon>Sordariomycetes</taxon>
        <taxon>Hypocreomycetidae</taxon>
        <taxon>Hypocreales</taxon>
        <taxon>Bionectriaceae</taxon>
        <taxon>Clonostachys</taxon>
    </lineage>
</organism>
<reference evidence="3" key="1">
    <citation type="submission" date="2015-01" db="EMBL/GenBank/DDBJ databases">
        <authorList>
            <person name="Durling Mikael"/>
        </authorList>
    </citation>
    <scope>NUCLEOTIDE SEQUENCE</scope>
</reference>
<dbReference type="Pfam" id="PF10042">
    <property type="entry name" value="DUF2278"/>
    <property type="match status" value="1"/>
</dbReference>
<name>A0A0B7JS94_BIOOC</name>
<accession>A0A0B7JS94</accession>
<dbReference type="Pfam" id="PF00932">
    <property type="entry name" value="LTD"/>
    <property type="match status" value="1"/>
</dbReference>
<proteinExistence type="predicted"/>
<dbReference type="InterPro" id="IPR036415">
    <property type="entry name" value="Lamin_tail_dom_sf"/>
</dbReference>
<gene>
    <name evidence="3" type="ORF">BN869_000002217_1</name>
</gene>
<evidence type="ECO:0000313" key="3">
    <source>
        <dbReference type="EMBL" id="CEO46162.1"/>
    </source>
</evidence>
<feature type="domain" description="LTD" evidence="2">
    <location>
        <begin position="256"/>
        <end position="342"/>
    </location>
</feature>
<dbReference type="SUPFAM" id="SSF74853">
    <property type="entry name" value="Lamin A/C globular tail domain"/>
    <property type="match status" value="1"/>
</dbReference>
<feature type="region of interest" description="Disordered" evidence="1">
    <location>
        <begin position="197"/>
        <end position="244"/>
    </location>
</feature>
<sequence length="356" mass="38480">MPLKDYGVWKATPTDFTVERSDKDPVSPHGHLTFKDGVSTKKLSSAINVKSISSDSRLVYWLIQNFKHPLTAKLKSLSLGFHRISKDQRDIALDILRSNVVNVQDGSVVPHDLPGDKNDIVDFIQPFFDNAIEKKATVYIYGEQYSGKDGLHDVHMNQGSDGKFRSSNGVYQDGSVIVEFADGHWEAFFIAFASQTAETDDKGQPKGPSLGEILEKKTQPGGGNDKPDDDDKEPGGGGEAPSRPSDAVVAIAAALVNPDGPDGGENPEIVYVVNNGLSSVALKGWTIENQMGNSYSIPNSSVLKVQGDKEGFKVKGVPLSNKGGSIILKNAEKQVVDRVSYTKAQASQSGALIYFR</sequence>
<dbReference type="InterPro" id="IPR019268">
    <property type="entry name" value="DUF2278"/>
</dbReference>